<feature type="compositionally biased region" description="Basic and acidic residues" evidence="1">
    <location>
        <begin position="1"/>
        <end position="13"/>
    </location>
</feature>
<evidence type="ECO:0000313" key="2">
    <source>
        <dbReference type="EMBL" id="NJP44987.1"/>
    </source>
</evidence>
<evidence type="ECO:0000313" key="3">
    <source>
        <dbReference type="Proteomes" id="UP000734511"/>
    </source>
</evidence>
<accession>A0ABX0ZPL9</accession>
<dbReference type="Proteomes" id="UP000734511">
    <property type="component" value="Unassembled WGS sequence"/>
</dbReference>
<keyword evidence="3" id="KW-1185">Reference proteome</keyword>
<evidence type="ECO:0000256" key="1">
    <source>
        <dbReference type="SAM" id="MobiDB-lite"/>
    </source>
</evidence>
<proteinExistence type="predicted"/>
<comment type="caution">
    <text evidence="2">The sequence shown here is derived from an EMBL/GenBank/DDBJ whole genome shotgun (WGS) entry which is preliminary data.</text>
</comment>
<name>A0ABX0ZPL9_9ACTN</name>
<feature type="region of interest" description="Disordered" evidence="1">
    <location>
        <begin position="1"/>
        <end position="24"/>
    </location>
</feature>
<dbReference type="EMBL" id="JAATEJ010000012">
    <property type="protein sequence ID" value="NJP44987.1"/>
    <property type="molecule type" value="Genomic_DNA"/>
</dbReference>
<sequence>MREDDPTVSRDDVTAPAIDSPQWQSARHAVAHLRETLQLTSLERDVPYLRADLNAFGQGYVELGRVAPNTAERLAELLRRGLAFVRPDPAEEGDPT</sequence>
<reference evidence="2 3" key="1">
    <citation type="submission" date="2020-03" db="EMBL/GenBank/DDBJ databases">
        <title>WGS of actinomycetes isolated from Thailand.</title>
        <authorList>
            <person name="Thawai C."/>
        </authorList>
    </citation>
    <scope>NUCLEOTIDE SEQUENCE [LARGE SCALE GENOMIC DNA]</scope>
    <source>
        <strain evidence="2 3">PRB2-1</strain>
    </source>
</reference>
<organism evidence="2 3">
    <name type="scientific">Actinacidiphila epipremni</name>
    <dbReference type="NCBI Taxonomy" id="2053013"/>
    <lineage>
        <taxon>Bacteria</taxon>
        <taxon>Bacillati</taxon>
        <taxon>Actinomycetota</taxon>
        <taxon>Actinomycetes</taxon>
        <taxon>Kitasatosporales</taxon>
        <taxon>Streptomycetaceae</taxon>
        <taxon>Actinacidiphila</taxon>
    </lineage>
</organism>
<protein>
    <submittedName>
        <fullName evidence="2">Uncharacterized protein</fullName>
    </submittedName>
</protein>
<gene>
    <name evidence="2" type="ORF">HCN08_16515</name>
</gene>
<dbReference type="RefSeq" id="WP_167983858.1">
    <property type="nucleotide sequence ID" value="NZ_JAATEJ010000012.1"/>
</dbReference>